<dbReference type="Proteomes" id="UP001249851">
    <property type="component" value="Unassembled WGS sequence"/>
</dbReference>
<keyword evidence="3" id="KW-1185">Reference proteome</keyword>
<organism evidence="2 3">
    <name type="scientific">Acropora cervicornis</name>
    <name type="common">Staghorn coral</name>
    <dbReference type="NCBI Taxonomy" id="6130"/>
    <lineage>
        <taxon>Eukaryota</taxon>
        <taxon>Metazoa</taxon>
        <taxon>Cnidaria</taxon>
        <taxon>Anthozoa</taxon>
        <taxon>Hexacorallia</taxon>
        <taxon>Scleractinia</taxon>
        <taxon>Astrocoeniina</taxon>
        <taxon>Acroporidae</taxon>
        <taxon>Acropora</taxon>
    </lineage>
</organism>
<dbReference type="PANTHER" id="PTHR12959">
    <property type="entry name" value="GPI TRANSAMIDASE COMPONENT PIG-T-RELATED"/>
    <property type="match status" value="1"/>
</dbReference>
<dbReference type="GO" id="GO:0016255">
    <property type="term" value="P:attachment of GPI anchor to protein"/>
    <property type="evidence" value="ECO:0007669"/>
    <property type="project" value="InterPro"/>
</dbReference>
<proteinExistence type="predicted"/>
<evidence type="ECO:0000313" key="2">
    <source>
        <dbReference type="EMBL" id="KAK2554697.1"/>
    </source>
</evidence>
<feature type="chain" id="PRO_5042135826" evidence="1">
    <location>
        <begin position="21"/>
        <end position="677"/>
    </location>
</feature>
<reference evidence="2" key="1">
    <citation type="journal article" date="2023" name="G3 (Bethesda)">
        <title>Whole genome assembly and annotation of the endangered Caribbean coral Acropora cervicornis.</title>
        <authorList>
            <person name="Selwyn J.D."/>
            <person name="Vollmer S.V."/>
        </authorList>
    </citation>
    <scope>NUCLEOTIDE SEQUENCE</scope>
    <source>
        <strain evidence="2">K2</strain>
    </source>
</reference>
<dbReference type="PANTHER" id="PTHR12959:SF11">
    <property type="entry name" value="GPI TRANSAMIDASE COMPONENT PIG-T"/>
    <property type="match status" value="1"/>
</dbReference>
<gene>
    <name evidence="2" type="ORF">P5673_023652</name>
</gene>
<dbReference type="AlphaFoldDB" id="A0AAD9Q4M6"/>
<evidence type="ECO:0000313" key="3">
    <source>
        <dbReference type="Proteomes" id="UP001249851"/>
    </source>
</evidence>
<comment type="caution">
    <text evidence="2">The sequence shown here is derived from an EMBL/GenBank/DDBJ whole genome shotgun (WGS) entry which is preliminary data.</text>
</comment>
<sequence>MAAVAVKIALSSLFLSVSLATEDAFHEELIMRPLSTGHVYAHFQFSTVWHVDVEDPKAFSHYKLFPKSLGQIINQYSVEELHLTLTQGKWPHELWGYPVVSAPPGTELWVFFKENIQKSVDDNWSGLTQALSGQFCASLNFIDSKTTTSPKLSFRREGVAFNADHLNSSLLRHAALAREIVCTENLTPWKKLLPCDSKAGLTTLFNSLLLYSVNYHSLGVHLRPICRDPSCSAFSLELVQSLSLVFDPVLRGGSKLDWSFKKLFGRAIKSACPLARTSKVYVDISRNKERHGLLKTDCQGEQIPKNSVVGSDNKSPQTVTSQRSAFIIGGEFYDHFVSIILNIDHLMTNHGTSVSLGSVWVPASCDNPSFFTCLLKQSGSLFTLAPEFSVVTRQMTSEYQQHFAVYDVKQWTLENPKDRSLNVAFKWKKRDNPGTPPQFYAQRFLTGYGEEKGGITSLLHNRHPTDPLSVVYFTTFPWFLRIFLHTLTIQSGGKDIKPDIMHFTPAKDRSRPYSLEFLITLPANSVTELSIQFNKVFLKWTEHPPDAHHGFYISSAVISTKLRNPLNYTGPSRQSSVLFSSLQSAASEEVFIRLHTSILLITLPTPDFSMPYNVICLTCTVVAIAFGSFHNLSSRRFEAVDQKDSKGPVGKFMEMLQKLKAKLFRKKEAASEKKKEN</sequence>
<feature type="signal peptide" evidence="1">
    <location>
        <begin position="1"/>
        <end position="20"/>
    </location>
</feature>
<dbReference type="Pfam" id="PF04113">
    <property type="entry name" value="Gpi16"/>
    <property type="match status" value="2"/>
</dbReference>
<dbReference type="InterPro" id="IPR007245">
    <property type="entry name" value="PIG-T"/>
</dbReference>
<reference evidence="2" key="2">
    <citation type="journal article" date="2023" name="Science">
        <title>Genomic signatures of disease resistance in endangered staghorn corals.</title>
        <authorList>
            <person name="Vollmer S.V."/>
            <person name="Selwyn J.D."/>
            <person name="Despard B.A."/>
            <person name="Roesel C.L."/>
        </authorList>
    </citation>
    <scope>NUCLEOTIDE SEQUENCE</scope>
    <source>
        <strain evidence="2">K2</strain>
    </source>
</reference>
<protein>
    <submittedName>
        <fullName evidence="2">GPI transamidase component PIG-T</fullName>
    </submittedName>
</protein>
<dbReference type="EMBL" id="JARQWQ010000067">
    <property type="protein sequence ID" value="KAK2554697.1"/>
    <property type="molecule type" value="Genomic_DNA"/>
</dbReference>
<accession>A0AAD9Q4M6</accession>
<evidence type="ECO:0000256" key="1">
    <source>
        <dbReference type="SAM" id="SignalP"/>
    </source>
</evidence>
<name>A0AAD9Q4M6_ACRCE</name>
<keyword evidence="1" id="KW-0732">Signal</keyword>
<dbReference type="GO" id="GO:0042765">
    <property type="term" value="C:GPI-anchor transamidase complex"/>
    <property type="evidence" value="ECO:0007669"/>
    <property type="project" value="InterPro"/>
</dbReference>